<accession>A0A1Q2KZF3</accession>
<dbReference type="Pfam" id="PF13241">
    <property type="entry name" value="NAD_binding_7"/>
    <property type="match status" value="1"/>
</dbReference>
<evidence type="ECO:0000256" key="4">
    <source>
        <dbReference type="ARBA" id="ARBA00023027"/>
    </source>
</evidence>
<dbReference type="SUPFAM" id="SSF51735">
    <property type="entry name" value="NAD(P)-binding Rossmann-fold domains"/>
    <property type="match status" value="1"/>
</dbReference>
<dbReference type="InterPro" id="IPR042518">
    <property type="entry name" value="SirC_C"/>
</dbReference>
<dbReference type="Gene3D" id="1.10.8.610">
    <property type="entry name" value="SirC, precorrin-2 dehydrogenase, C-terminal helical domain-like"/>
    <property type="match status" value="1"/>
</dbReference>
<dbReference type="Pfam" id="PF22440">
    <property type="entry name" value="SirC_C"/>
    <property type="match status" value="1"/>
</dbReference>
<keyword evidence="9" id="KW-1185">Reference proteome</keyword>
<dbReference type="InterPro" id="IPR028281">
    <property type="entry name" value="Sirohaem_synthase_central"/>
</dbReference>
<organism evidence="8 9">
    <name type="scientific">Planococcus lenghuensis</name>
    <dbReference type="NCBI Taxonomy" id="2213202"/>
    <lineage>
        <taxon>Bacteria</taxon>
        <taxon>Bacillati</taxon>
        <taxon>Bacillota</taxon>
        <taxon>Bacilli</taxon>
        <taxon>Bacillales</taxon>
        <taxon>Caryophanaceae</taxon>
        <taxon>Planococcus</taxon>
    </lineage>
</organism>
<sequence length="204" mass="22887">MTVIPLMVDLTNKKVVIIGGGRIAKRKVESLLNSGAELTVVSPDILPEINALYLEQKIHWKQKRFESSDLTEAFLAVVATNDEAVNAAVIEAAPPNSLINAASDVIAGNVHFPARFLRGKLTIAISTNGASPMLAKQIKQELESRYDENYEQYVDFLYEARQLLKQTNLPRHVKDAYLREFLSPSFLQPSMQKEVIVKLRSFFK</sequence>
<dbReference type="Proteomes" id="UP000188184">
    <property type="component" value="Chromosome"/>
</dbReference>
<dbReference type="OrthoDB" id="9773765at2"/>
<feature type="domain" description="Siroheme synthase central" evidence="7">
    <location>
        <begin position="118"/>
        <end position="144"/>
    </location>
</feature>
<comment type="catalytic activity">
    <reaction evidence="6">
        <text>precorrin-2 + NAD(+) = sirohydrochlorin + NADH + 2 H(+)</text>
        <dbReference type="Rhea" id="RHEA:15613"/>
        <dbReference type="ChEBI" id="CHEBI:15378"/>
        <dbReference type="ChEBI" id="CHEBI:57540"/>
        <dbReference type="ChEBI" id="CHEBI:57945"/>
        <dbReference type="ChEBI" id="CHEBI:58351"/>
        <dbReference type="ChEBI" id="CHEBI:58827"/>
        <dbReference type="EC" id="1.3.1.76"/>
    </reaction>
</comment>
<dbReference type="SUPFAM" id="SSF75615">
    <property type="entry name" value="Siroheme synthase middle domains-like"/>
    <property type="match status" value="1"/>
</dbReference>
<dbReference type="UniPathway" id="UPA00262">
    <property type="reaction ID" value="UER00222"/>
</dbReference>
<evidence type="ECO:0000313" key="9">
    <source>
        <dbReference type="Proteomes" id="UP000188184"/>
    </source>
</evidence>
<dbReference type="KEGG" id="pmar:B0X71_11180"/>
<evidence type="ECO:0000256" key="5">
    <source>
        <dbReference type="ARBA" id="ARBA00023244"/>
    </source>
</evidence>
<dbReference type="NCBIfam" id="NF005222">
    <property type="entry name" value="PRK06718.1"/>
    <property type="match status" value="1"/>
</dbReference>
<gene>
    <name evidence="8" type="ORF">B0X71_11180</name>
</gene>
<protein>
    <recommendedName>
        <fullName evidence="2">precorrin-2 dehydrogenase</fullName>
        <ecNumber evidence="2">1.3.1.76</ecNumber>
    </recommendedName>
</protein>
<dbReference type="InterPro" id="IPR006367">
    <property type="entry name" value="Sirohaem_synthase_N"/>
</dbReference>
<dbReference type="PANTHER" id="PTHR35330">
    <property type="entry name" value="SIROHEME BIOSYNTHESIS PROTEIN MET8"/>
    <property type="match status" value="1"/>
</dbReference>
<evidence type="ECO:0000256" key="3">
    <source>
        <dbReference type="ARBA" id="ARBA00023002"/>
    </source>
</evidence>
<evidence type="ECO:0000256" key="2">
    <source>
        <dbReference type="ARBA" id="ARBA00012400"/>
    </source>
</evidence>
<evidence type="ECO:0000256" key="1">
    <source>
        <dbReference type="ARBA" id="ARBA00005010"/>
    </source>
</evidence>
<dbReference type="GO" id="GO:0019354">
    <property type="term" value="P:siroheme biosynthetic process"/>
    <property type="evidence" value="ECO:0007669"/>
    <property type="project" value="UniProtKB-UniPathway"/>
</dbReference>
<keyword evidence="4" id="KW-0520">NAD</keyword>
<dbReference type="EMBL" id="CP019640">
    <property type="protein sequence ID" value="AQQ53580.1"/>
    <property type="molecule type" value="Genomic_DNA"/>
</dbReference>
<dbReference type="GO" id="GO:0004325">
    <property type="term" value="F:ferrochelatase activity"/>
    <property type="evidence" value="ECO:0007669"/>
    <property type="project" value="InterPro"/>
</dbReference>
<dbReference type="GO" id="GO:0043115">
    <property type="term" value="F:precorrin-2 dehydrogenase activity"/>
    <property type="evidence" value="ECO:0007669"/>
    <property type="project" value="UniProtKB-EC"/>
</dbReference>
<dbReference type="EC" id="1.3.1.76" evidence="2"/>
<keyword evidence="3" id="KW-0560">Oxidoreductase</keyword>
<evidence type="ECO:0000259" key="7">
    <source>
        <dbReference type="Pfam" id="PF14824"/>
    </source>
</evidence>
<reference evidence="8 9" key="1">
    <citation type="submission" date="2017-02" db="EMBL/GenBank/DDBJ databases">
        <title>The complete genomic sequence of a novel cold adapted crude oil-degrading bacterium Planococcus qaidamina Y42.</title>
        <authorList>
            <person name="Yang R."/>
        </authorList>
    </citation>
    <scope>NUCLEOTIDE SEQUENCE [LARGE SCALE GENOMIC DNA]</scope>
    <source>
        <strain evidence="8 9">Y42</strain>
    </source>
</reference>
<dbReference type="PANTHER" id="PTHR35330:SF1">
    <property type="entry name" value="SIROHEME BIOSYNTHESIS PROTEIN MET8"/>
    <property type="match status" value="1"/>
</dbReference>
<evidence type="ECO:0000313" key="8">
    <source>
        <dbReference type="EMBL" id="AQQ53580.1"/>
    </source>
</evidence>
<comment type="pathway">
    <text evidence="1">Porphyrin-containing compound metabolism; siroheme biosynthesis; sirohydrochlorin from precorrin-2: step 1/1.</text>
</comment>
<proteinExistence type="predicted"/>
<name>A0A1Q2KZF3_9BACL</name>
<dbReference type="InterPro" id="IPR028161">
    <property type="entry name" value="Met8-like"/>
</dbReference>
<evidence type="ECO:0000256" key="6">
    <source>
        <dbReference type="ARBA" id="ARBA00047561"/>
    </source>
</evidence>
<dbReference type="Pfam" id="PF14824">
    <property type="entry name" value="Sirohm_synth_M"/>
    <property type="match status" value="1"/>
</dbReference>
<dbReference type="RefSeq" id="WP_077589476.1">
    <property type="nucleotide sequence ID" value="NZ_CP019640.1"/>
</dbReference>
<dbReference type="Gene3D" id="3.40.50.720">
    <property type="entry name" value="NAD(P)-binding Rossmann-like Domain"/>
    <property type="match status" value="1"/>
</dbReference>
<dbReference type="AlphaFoldDB" id="A0A1Q2KZF3"/>
<dbReference type="NCBIfam" id="TIGR01470">
    <property type="entry name" value="cysG_Nterm"/>
    <property type="match status" value="1"/>
</dbReference>
<dbReference type="InterPro" id="IPR036291">
    <property type="entry name" value="NAD(P)-bd_dom_sf"/>
</dbReference>
<keyword evidence="5" id="KW-0627">Porphyrin biosynthesis</keyword>